<sequence length="537" mass="58965">MEYHDNQTGPPSPAKGPHAMSIEDPPPPSSYQYRGKPRLERYLGFLPMLAFAATLQASWESLGSSLQAGLLNGGPVAIVYGMLLSFAGSLCLTLSMAEMASINPVAGAQYHWTYELAPFAPRFLSFIQGWITVIAWWANVAVGPYLVGTEIQGLLVQNYPSYNPEGWHGTLLVFAVLFLPLLVNIFARRLLAPVEVLSGVIHILSYPAIMVVMIVLGQRHTNDFVWTEFVTDQSGWHDKGVIYSIGLLTAAFTLSSKSPLPIQHLTKMLIFETLQTGFDGVIHMSEEVNDAPRAVPRSMVWGLCVNAVLAFGFAIALLYTMGDFQKALDSPTGYPIIEIFYAQTGSKAASSAMMLPILLSGCYSSFNVLASVSRLTWAFARDEGFPFSSFFAHVSPRYKIPLRSLFLVTTITVLIALINIGSSAAFNAVLSLDTLALYISYLVPVLFMLIKRVRFSSEIRYGPFNLGRYGIPINAFAMAYGTYITIFLPWPETQPVTASGMNYGAPVFGVALLFAVIDWFVRGHKKWNGPTVMASPK</sequence>
<keyword evidence="2" id="KW-0813">Transport</keyword>
<accession>A0A401KFX2</accession>
<evidence type="ECO:0000256" key="3">
    <source>
        <dbReference type="ARBA" id="ARBA00022692"/>
    </source>
</evidence>
<evidence type="ECO:0000256" key="7">
    <source>
        <dbReference type="SAM" id="Phobius"/>
    </source>
</evidence>
<dbReference type="Pfam" id="PF13520">
    <property type="entry name" value="AA_permease_2"/>
    <property type="match status" value="1"/>
</dbReference>
<evidence type="ECO:0000313" key="9">
    <source>
        <dbReference type="Proteomes" id="UP000286921"/>
    </source>
</evidence>
<dbReference type="GO" id="GO:0016020">
    <property type="term" value="C:membrane"/>
    <property type="evidence" value="ECO:0007669"/>
    <property type="project" value="UniProtKB-SubCell"/>
</dbReference>
<evidence type="ECO:0000256" key="4">
    <source>
        <dbReference type="ARBA" id="ARBA00022989"/>
    </source>
</evidence>
<keyword evidence="4 7" id="KW-1133">Transmembrane helix</keyword>
<dbReference type="PANTHER" id="PTHR45649:SF5">
    <property type="entry name" value="GABA TRANSPORTER (EUROFUNG)-RELATED"/>
    <property type="match status" value="1"/>
</dbReference>
<evidence type="ECO:0000256" key="6">
    <source>
        <dbReference type="SAM" id="MobiDB-lite"/>
    </source>
</evidence>
<proteinExistence type="predicted"/>
<feature type="transmembrane region" description="Helical" evidence="7">
    <location>
        <begin position="199"/>
        <end position="220"/>
    </location>
</feature>
<feature type="transmembrane region" description="Helical" evidence="7">
    <location>
        <begin position="123"/>
        <end position="147"/>
    </location>
</feature>
<dbReference type="InterPro" id="IPR002293">
    <property type="entry name" value="AA/rel_permease1"/>
</dbReference>
<gene>
    <name evidence="8" type="ORF">AAWM_01135</name>
</gene>
<feature type="transmembrane region" description="Helical" evidence="7">
    <location>
        <begin position="79"/>
        <end position="102"/>
    </location>
</feature>
<feature type="transmembrane region" description="Helical" evidence="7">
    <location>
        <begin position="400"/>
        <end position="420"/>
    </location>
</feature>
<dbReference type="STRING" id="105351.A0A401KFX2"/>
<keyword evidence="9" id="KW-1185">Reference proteome</keyword>
<feature type="transmembrane region" description="Helical" evidence="7">
    <location>
        <begin position="426"/>
        <end position="450"/>
    </location>
</feature>
<feature type="region of interest" description="Disordered" evidence="6">
    <location>
        <begin position="1"/>
        <end position="29"/>
    </location>
</feature>
<evidence type="ECO:0000256" key="5">
    <source>
        <dbReference type="ARBA" id="ARBA00023136"/>
    </source>
</evidence>
<feature type="transmembrane region" description="Helical" evidence="7">
    <location>
        <begin position="300"/>
        <end position="321"/>
    </location>
</feature>
<feature type="transmembrane region" description="Helical" evidence="7">
    <location>
        <begin position="357"/>
        <end position="380"/>
    </location>
</feature>
<dbReference type="Gene3D" id="1.20.1740.10">
    <property type="entry name" value="Amino acid/polyamine transporter I"/>
    <property type="match status" value="1"/>
</dbReference>
<feature type="transmembrane region" description="Helical" evidence="7">
    <location>
        <begin position="471"/>
        <end position="491"/>
    </location>
</feature>
<keyword evidence="3 7" id="KW-0812">Transmembrane</keyword>
<dbReference type="Proteomes" id="UP000286921">
    <property type="component" value="Unassembled WGS sequence"/>
</dbReference>
<keyword evidence="5 7" id="KW-0472">Membrane</keyword>
<feature type="transmembrane region" description="Helical" evidence="7">
    <location>
        <begin position="240"/>
        <end position="260"/>
    </location>
</feature>
<dbReference type="PIRSF" id="PIRSF006060">
    <property type="entry name" value="AA_transporter"/>
    <property type="match status" value="1"/>
</dbReference>
<protein>
    <submittedName>
        <fullName evidence="8">Choline transport protein</fullName>
    </submittedName>
</protein>
<organism evidence="8 9">
    <name type="scientific">Aspergillus awamori</name>
    <name type="common">Black koji mold</name>
    <dbReference type="NCBI Taxonomy" id="105351"/>
    <lineage>
        <taxon>Eukaryota</taxon>
        <taxon>Fungi</taxon>
        <taxon>Dikarya</taxon>
        <taxon>Ascomycota</taxon>
        <taxon>Pezizomycotina</taxon>
        <taxon>Eurotiomycetes</taxon>
        <taxon>Eurotiomycetidae</taxon>
        <taxon>Eurotiales</taxon>
        <taxon>Aspergillaceae</taxon>
        <taxon>Aspergillus</taxon>
    </lineage>
</organism>
<evidence type="ECO:0000313" key="8">
    <source>
        <dbReference type="EMBL" id="GCB18250.1"/>
    </source>
</evidence>
<name>A0A401KFX2_ASPAW</name>
<feature type="transmembrane region" description="Helical" evidence="7">
    <location>
        <begin position="503"/>
        <end position="521"/>
    </location>
</feature>
<dbReference type="EMBL" id="BDHI01000001">
    <property type="protein sequence ID" value="GCB18250.1"/>
    <property type="molecule type" value="Genomic_DNA"/>
</dbReference>
<evidence type="ECO:0000256" key="1">
    <source>
        <dbReference type="ARBA" id="ARBA00004141"/>
    </source>
</evidence>
<comment type="caution">
    <text evidence="8">The sequence shown here is derived from an EMBL/GenBank/DDBJ whole genome shotgun (WGS) entry which is preliminary data.</text>
</comment>
<dbReference type="PANTHER" id="PTHR45649">
    <property type="entry name" value="AMINO-ACID PERMEASE BAT1"/>
    <property type="match status" value="1"/>
</dbReference>
<reference evidence="8 9" key="1">
    <citation type="submission" date="2016-09" db="EMBL/GenBank/DDBJ databases">
        <title>Aspergillus awamori IFM 58123T.</title>
        <authorList>
            <person name="Kusuya Y."/>
            <person name="Shimizu M."/>
            <person name="Takahashi H."/>
            <person name="Yaguchi T."/>
        </authorList>
    </citation>
    <scope>NUCLEOTIDE SEQUENCE [LARGE SCALE GENOMIC DNA]</scope>
    <source>
        <strain evidence="8 9">IFM 58123</strain>
    </source>
</reference>
<feature type="transmembrane region" description="Helical" evidence="7">
    <location>
        <begin position="167"/>
        <end position="187"/>
    </location>
</feature>
<dbReference type="GO" id="GO:0022857">
    <property type="term" value="F:transmembrane transporter activity"/>
    <property type="evidence" value="ECO:0007669"/>
    <property type="project" value="InterPro"/>
</dbReference>
<comment type="subcellular location">
    <subcellularLocation>
        <location evidence="1">Membrane</location>
        <topology evidence="1">Multi-pass membrane protein</topology>
    </subcellularLocation>
</comment>
<feature type="transmembrane region" description="Helical" evidence="7">
    <location>
        <begin position="42"/>
        <end position="59"/>
    </location>
</feature>
<evidence type="ECO:0000256" key="2">
    <source>
        <dbReference type="ARBA" id="ARBA00022448"/>
    </source>
</evidence>
<dbReference type="AlphaFoldDB" id="A0A401KFX2"/>